<evidence type="ECO:0000313" key="1">
    <source>
        <dbReference type="EMBL" id="KFH62822.1"/>
    </source>
</evidence>
<reference evidence="1 2" key="1">
    <citation type="submission" date="2011-02" db="EMBL/GenBank/DDBJ databases">
        <title>The Genome Sequence of Mortierella verticillata NRRL 6337.</title>
        <authorList>
            <consortium name="The Broad Institute Genome Sequencing Platform"/>
            <person name="Russ C."/>
            <person name="Cuomo C."/>
            <person name="Burger G."/>
            <person name="Gray M.W."/>
            <person name="Holland P.W.H."/>
            <person name="King N."/>
            <person name="Lang F.B.F."/>
            <person name="Roger A.J."/>
            <person name="Ruiz-Trillo I."/>
            <person name="Young S.K."/>
            <person name="Zeng Q."/>
            <person name="Gargeya S."/>
            <person name="Alvarado L."/>
            <person name="Berlin A."/>
            <person name="Chapman S.B."/>
            <person name="Chen Z."/>
            <person name="Freedman E."/>
            <person name="Gellesch M."/>
            <person name="Goldberg J."/>
            <person name="Griggs A."/>
            <person name="Gujja S."/>
            <person name="Heilman E."/>
            <person name="Heiman D."/>
            <person name="Howarth C."/>
            <person name="Mehta T."/>
            <person name="Neiman D."/>
            <person name="Pearson M."/>
            <person name="Roberts A."/>
            <person name="Saif S."/>
            <person name="Shea T."/>
            <person name="Shenoy N."/>
            <person name="Sisk P."/>
            <person name="Stolte C."/>
            <person name="Sykes S."/>
            <person name="White J."/>
            <person name="Yandava C."/>
            <person name="Haas B."/>
            <person name="Nusbaum C."/>
            <person name="Birren B."/>
        </authorList>
    </citation>
    <scope>NUCLEOTIDE SEQUENCE [LARGE SCALE GENOMIC DNA]</scope>
    <source>
        <strain evidence="1 2">NRRL 6337</strain>
    </source>
</reference>
<sequence length="105" mass="12167">MFIRNHDACRDVEDKKRGRPKLVDNTLGAWGLRKDVSDPLSTDTTKAASLAKTRVKDKYTKSANYKMPRRTVTHTPPQITSHALGNDWFTVSLELERFWDKRYSK</sequence>
<dbReference type="Proteomes" id="UP000243308">
    <property type="component" value="Unassembled WGS sequence"/>
</dbReference>
<evidence type="ECO:0000313" key="2">
    <source>
        <dbReference type="Proteomes" id="UP000243308"/>
    </source>
</evidence>
<accession>A0A086TLJ5</accession>
<gene>
    <name evidence="1" type="ORF">MVEG_11348</name>
</gene>
<keyword evidence="2" id="KW-1185">Reference proteome</keyword>
<dbReference type="EMBL" id="KN042430">
    <property type="protein sequence ID" value="KFH62822.1"/>
    <property type="molecule type" value="Genomic_DNA"/>
</dbReference>
<proteinExistence type="predicted"/>
<dbReference type="AlphaFoldDB" id="A0A086TLJ5"/>
<dbReference type="OrthoDB" id="1555531at2759"/>
<organism evidence="1 2">
    <name type="scientific">Podila verticillata NRRL 6337</name>
    <dbReference type="NCBI Taxonomy" id="1069443"/>
    <lineage>
        <taxon>Eukaryota</taxon>
        <taxon>Fungi</taxon>
        <taxon>Fungi incertae sedis</taxon>
        <taxon>Mucoromycota</taxon>
        <taxon>Mortierellomycotina</taxon>
        <taxon>Mortierellomycetes</taxon>
        <taxon>Mortierellales</taxon>
        <taxon>Mortierellaceae</taxon>
        <taxon>Podila</taxon>
    </lineage>
</organism>
<protein>
    <submittedName>
        <fullName evidence="1">Uncharacterized protein</fullName>
    </submittedName>
</protein>
<name>A0A086TLJ5_9FUNG</name>